<evidence type="ECO:0000256" key="2">
    <source>
        <dbReference type="ARBA" id="ARBA00022884"/>
    </source>
</evidence>
<feature type="region of interest" description="Disordered" evidence="4">
    <location>
        <begin position="1230"/>
        <end position="1271"/>
    </location>
</feature>
<feature type="compositionally biased region" description="Polar residues" evidence="4">
    <location>
        <begin position="336"/>
        <end position="348"/>
    </location>
</feature>
<feature type="compositionally biased region" description="Polar residues" evidence="4">
    <location>
        <begin position="1242"/>
        <end position="1257"/>
    </location>
</feature>
<feature type="compositionally biased region" description="Basic and acidic residues" evidence="4">
    <location>
        <begin position="1258"/>
        <end position="1271"/>
    </location>
</feature>
<sequence length="1578" mass="172709">MEKVSECLSSGNQSSSPSPRQTSTKSTPKKLSHDSRATTKQHSEEQDSSLKDSPPNSSSTDSGRSSISSSQASNCEDVVDHSAKSPNGCRYDETSVISVKSNSQSQSSDGGTNEEKPETLENFDIYADVTLIPKTSETITVSVRPYKPSVKRVSRAKLTKTSKAHRHQGPQQQTSPTKHKGVAAWSSALSTRTILKQRKNEGITREQDESSVEQHPSKQANGVVSNSSLQSPDVNNKIPVMLKKADRSSALVVEQHSRKTSPFHCSITCTENETKGSLIYPKTFSSSSGDLSVHKEHTNKSTLIPNPEPMEPLTAKYERESSTNLLSKSNRDLPSKISSNAASPTRNEASPIRSNLHERQPSAECGRHEQDDADTRKITILPDNSRSTRPESFTFHRDSENQSINTNLDNISAEETRSSELKVSSYSTSSSPVPTTNNTLQNSANARRRTRPGGSPVSSMYTHSNKSSILRKPPRSMLVRPLLISDYQSASNQSLGLLFKKNFTDRQRRSAAPNPALLPNPVVPNPQCINLQSLDSSNLLINQPLCWWLPGVNLNNFATSYTELGGKVPQLMRNEDALLLSSTMQASPQSVCSDSTLTRNLSSLQMTGNDGRYKQGASFTEHREYHRPFHQKQPSSVSLEESHPSTLTTQECAESLESVSTEPVTGNLAKTSSSQHITERGVTDADSRAMETMNSDKLSSSIAAATPPATTTTNNVRKAIDNTQNTLSTGQTCVQDKLDLNGAQTNWQREAKGMGCWSTISEPVSNGQVGFINPVDSYLMQPNFLYFYNPEGHLFAVPASALMYQAHSNPNLAEAGSTSDSAYSSPQAVLNAQTLSEGNVRAVYGAQNFEVSNNLISVPDYGLARPNGTAQFYEQPSAPAQVNFPTAIQPLYVNDMTQWPTGMIPVENQSSQTLESASMPQQSPFRPVFVGPSSTMLIPTSYQLGAQALGLTKSQFAQRYANLVPNLIEKSLRNQKRDESDQLGTGIVGFSQQNISGKPNETGKFGKNVSESSGILGNAKPSPALGLAYSSPSLLGDKQKTFNSNPFASDEFSRNNSAAQANAARQKKHSSKTNLYIRGLPPTFTEEQLHTLAPERDLIRSVKLIAGSEGEMYGFIDFTSNAAAKAALLHIKSTNRDLYVNFAYESEKDPQNVYITNIPETWTASNVEDLKKIFQPYGQISTAIVMTKRSNNFCTGAGFVRFNRAEDAQRAIEGIRSTQVVLEGGKGPLEVKLADRQKPSDDQSSQGKSRSPKSVTDSIHRTVGEVNSERHLGTYRTQINPTTRKNATCLLPSESSTPLLGNGIGTVGPVRPSGVTFSSSLLANPTTLNAYNFTNRLAPSNTFAFALQAALNSAPLVNSNLLLQNPLGSINLQLPIQADSPGQTGLLSYPPTASQVTSLIPNTRNSRVATGLLQNPAPATPGLFTSPTGMIPIVRTMDDLNFSPGSINFSGTHQPPMLSHDVIEPVNRIYAGLTDESDKDLAFKLTEFILYALLLRSFESLKTHSNHYGFVIEFVKTLSWRMDEEVYRYPVRRFIIPIFTYVPRGCKRQWKRRYTIRLYLRVPEWVYLGSGTWDTLRV</sequence>
<feature type="compositionally biased region" description="Low complexity" evidence="4">
    <location>
        <begin position="51"/>
        <end position="73"/>
    </location>
</feature>
<dbReference type="Pfam" id="PF00076">
    <property type="entry name" value="RRM_1"/>
    <property type="match status" value="2"/>
</dbReference>
<feature type="compositionally biased region" description="Polar residues" evidence="4">
    <location>
        <begin position="632"/>
        <end position="676"/>
    </location>
</feature>
<reference evidence="6" key="1">
    <citation type="submission" date="2024-06" db="EMBL/GenBank/DDBJ databases">
        <authorList>
            <person name="Liu X."/>
            <person name="Lenzi L."/>
            <person name="Haldenby T S."/>
            <person name="Uol C."/>
        </authorList>
    </citation>
    <scope>NUCLEOTIDE SEQUENCE</scope>
</reference>
<dbReference type="EMBL" id="CAXLJL010000489">
    <property type="protein sequence ID" value="CAL5138412.1"/>
    <property type="molecule type" value="Genomic_DNA"/>
</dbReference>
<proteinExistence type="predicted"/>
<evidence type="ECO:0000256" key="3">
    <source>
        <dbReference type="PROSITE-ProRule" id="PRU00176"/>
    </source>
</evidence>
<keyword evidence="2 3" id="KW-0694">RNA-binding</keyword>
<dbReference type="PROSITE" id="PS50102">
    <property type="entry name" value="RRM"/>
    <property type="match status" value="2"/>
</dbReference>
<dbReference type="Gene3D" id="3.30.70.330">
    <property type="match status" value="2"/>
</dbReference>
<dbReference type="InterPro" id="IPR012677">
    <property type="entry name" value="Nucleotide-bd_a/b_plait_sf"/>
</dbReference>
<feature type="compositionally biased region" description="Polar residues" evidence="4">
    <location>
        <begin position="213"/>
        <end position="234"/>
    </location>
</feature>
<feature type="compositionally biased region" description="Low complexity" evidence="4">
    <location>
        <begin position="9"/>
        <end position="26"/>
    </location>
</feature>
<feature type="compositionally biased region" description="Basic and acidic residues" evidence="4">
    <location>
        <begin position="198"/>
        <end position="208"/>
    </location>
</feature>
<feature type="region of interest" description="Disordered" evidence="4">
    <location>
        <begin position="1"/>
        <end position="121"/>
    </location>
</feature>
<protein>
    <recommendedName>
        <fullName evidence="5">RRM domain-containing protein</fullName>
    </recommendedName>
</protein>
<dbReference type="PANTHER" id="PTHR24012">
    <property type="entry name" value="RNA BINDING PROTEIN"/>
    <property type="match status" value="1"/>
</dbReference>
<comment type="caution">
    <text evidence="6">The sequence shown here is derived from an EMBL/GenBank/DDBJ whole genome shotgun (WGS) entry which is preliminary data.</text>
</comment>
<dbReference type="SMART" id="SM00360">
    <property type="entry name" value="RRM"/>
    <property type="match status" value="2"/>
</dbReference>
<feature type="compositionally biased region" description="Basic residues" evidence="4">
    <location>
        <begin position="151"/>
        <end position="168"/>
    </location>
</feature>
<name>A0AAV2TSQ4_CALDB</name>
<dbReference type="SUPFAM" id="SSF54928">
    <property type="entry name" value="RNA-binding domain, RBD"/>
    <property type="match status" value="1"/>
</dbReference>
<dbReference type="GO" id="GO:0003723">
    <property type="term" value="F:RNA binding"/>
    <property type="evidence" value="ECO:0007669"/>
    <property type="project" value="UniProtKB-UniRule"/>
</dbReference>
<dbReference type="InterPro" id="IPR000504">
    <property type="entry name" value="RRM_dom"/>
</dbReference>
<feature type="compositionally biased region" description="Basic and acidic residues" evidence="4">
    <location>
        <begin position="677"/>
        <end position="686"/>
    </location>
</feature>
<feature type="compositionally biased region" description="Low complexity" evidence="4">
    <location>
        <begin position="95"/>
        <end position="108"/>
    </location>
</feature>
<feature type="compositionally biased region" description="Low complexity" evidence="4">
    <location>
        <begin position="421"/>
        <end position="431"/>
    </location>
</feature>
<feature type="domain" description="RRM" evidence="5">
    <location>
        <begin position="1073"/>
        <end position="1145"/>
    </location>
</feature>
<evidence type="ECO:0000256" key="1">
    <source>
        <dbReference type="ARBA" id="ARBA00022737"/>
    </source>
</evidence>
<organism evidence="6 7">
    <name type="scientific">Calicophoron daubneyi</name>
    <name type="common">Rumen fluke</name>
    <name type="synonym">Paramphistomum daubneyi</name>
    <dbReference type="NCBI Taxonomy" id="300641"/>
    <lineage>
        <taxon>Eukaryota</taxon>
        <taxon>Metazoa</taxon>
        <taxon>Spiralia</taxon>
        <taxon>Lophotrochozoa</taxon>
        <taxon>Platyhelminthes</taxon>
        <taxon>Trematoda</taxon>
        <taxon>Digenea</taxon>
        <taxon>Plagiorchiida</taxon>
        <taxon>Pronocephalata</taxon>
        <taxon>Paramphistomoidea</taxon>
        <taxon>Paramphistomidae</taxon>
        <taxon>Calicophoron</taxon>
    </lineage>
</organism>
<feature type="compositionally biased region" description="Polar residues" evidence="4">
    <location>
        <begin position="432"/>
        <end position="445"/>
    </location>
</feature>
<feature type="compositionally biased region" description="Basic and acidic residues" evidence="4">
    <location>
        <begin position="31"/>
        <end position="50"/>
    </location>
</feature>
<evidence type="ECO:0000313" key="7">
    <source>
        <dbReference type="Proteomes" id="UP001497525"/>
    </source>
</evidence>
<feature type="compositionally biased region" description="Basic and acidic residues" evidence="4">
    <location>
        <begin position="1232"/>
        <end position="1241"/>
    </location>
</feature>
<feature type="compositionally biased region" description="Basic and acidic residues" evidence="4">
    <location>
        <begin position="355"/>
        <end position="377"/>
    </location>
</feature>
<evidence type="ECO:0000256" key="4">
    <source>
        <dbReference type="SAM" id="MobiDB-lite"/>
    </source>
</evidence>
<accession>A0AAV2TSQ4</accession>
<feature type="region of interest" description="Disordered" evidence="4">
    <location>
        <begin position="626"/>
        <end position="686"/>
    </location>
</feature>
<keyword evidence="1" id="KW-0677">Repeat</keyword>
<feature type="region of interest" description="Disordered" evidence="4">
    <location>
        <begin position="285"/>
        <end position="472"/>
    </location>
</feature>
<feature type="domain" description="RRM" evidence="5">
    <location>
        <begin position="1151"/>
        <end position="1236"/>
    </location>
</feature>
<feature type="compositionally biased region" description="Polar residues" evidence="4">
    <location>
        <begin position="401"/>
        <end position="410"/>
    </location>
</feature>
<feature type="compositionally biased region" description="Basic and acidic residues" evidence="4">
    <location>
        <begin position="386"/>
        <end position="400"/>
    </location>
</feature>
<dbReference type="InterPro" id="IPR035979">
    <property type="entry name" value="RBD_domain_sf"/>
</dbReference>
<dbReference type="Proteomes" id="UP001497525">
    <property type="component" value="Unassembled WGS sequence"/>
</dbReference>
<evidence type="ECO:0000259" key="5">
    <source>
        <dbReference type="PROSITE" id="PS50102"/>
    </source>
</evidence>
<feature type="compositionally biased region" description="Polar residues" evidence="4">
    <location>
        <begin position="456"/>
        <end position="468"/>
    </location>
</feature>
<evidence type="ECO:0000313" key="6">
    <source>
        <dbReference type="EMBL" id="CAL5138412.1"/>
    </source>
</evidence>
<feature type="region of interest" description="Disordered" evidence="4">
    <location>
        <begin position="151"/>
        <end position="234"/>
    </location>
</feature>
<gene>
    <name evidence="6" type="ORF">CDAUBV1_LOCUS12996</name>
</gene>